<dbReference type="InterPro" id="IPR036770">
    <property type="entry name" value="Ankyrin_rpt-contain_sf"/>
</dbReference>
<sequence>MQCGHADVLRALLQCGSQPEAVDCRGWSALHYASFGGQATSARVLLLHGGSRAAAVLDAPSGRGETPLALAAFGQHQKCAEVLLSSGADLGLLSNAADRAYLKQLAAAMAAAPNAHDGGCSSSGSGAARNGQLREELAKAAGARPGMARPAWPEWGAAPTNPRASAPPVASHQFSGSEGDQLASEPVSPQELRPPRTRRVPNTRAAGLPALYDNGNHSNDTLRRPMSAAAAMAAAKAGGLEQSPRPVAAQSLSARPSPTKDDGASGRATAKEAAWELRERKFGSVPLLLHRPTGLLFTSVPVDR</sequence>
<feature type="repeat" description="ANK" evidence="3">
    <location>
        <begin position="63"/>
        <end position="95"/>
    </location>
</feature>
<proteinExistence type="predicted"/>
<evidence type="ECO:0000313" key="5">
    <source>
        <dbReference type="EMBL" id="PNG99196.1"/>
    </source>
</evidence>
<feature type="compositionally biased region" description="Low complexity" evidence="4">
    <location>
        <begin position="141"/>
        <end position="151"/>
    </location>
</feature>
<dbReference type="GO" id="GO:0004842">
    <property type="term" value="F:ubiquitin-protein transferase activity"/>
    <property type="evidence" value="ECO:0007669"/>
    <property type="project" value="TreeGrafter"/>
</dbReference>
<feature type="compositionally biased region" description="Basic and acidic residues" evidence="4">
    <location>
        <begin position="258"/>
        <end position="272"/>
    </location>
</feature>
<protein>
    <submittedName>
        <fullName evidence="5">POTE ankyrin domain family member A</fullName>
    </submittedName>
</protein>
<feature type="compositionally biased region" description="Low complexity" evidence="4">
    <location>
        <begin position="228"/>
        <end position="237"/>
    </location>
</feature>
<dbReference type="Proteomes" id="UP000236333">
    <property type="component" value="Unassembled WGS sequence"/>
</dbReference>
<dbReference type="Gene3D" id="1.25.40.20">
    <property type="entry name" value="Ankyrin repeat-containing domain"/>
    <property type="match status" value="1"/>
</dbReference>
<evidence type="ECO:0000256" key="3">
    <source>
        <dbReference type="PROSITE-ProRule" id="PRU00023"/>
    </source>
</evidence>
<keyword evidence="6" id="KW-1185">Reference proteome</keyword>
<evidence type="ECO:0000313" key="6">
    <source>
        <dbReference type="Proteomes" id="UP000236333"/>
    </source>
</evidence>
<name>A0A2J7ZG06_9CHLO</name>
<dbReference type="OrthoDB" id="547615at2759"/>
<dbReference type="PANTHER" id="PTHR24171">
    <property type="entry name" value="ANKYRIN REPEAT DOMAIN-CONTAINING PROTEIN 39-RELATED"/>
    <property type="match status" value="1"/>
</dbReference>
<dbReference type="PANTHER" id="PTHR24171:SF8">
    <property type="entry name" value="BRCA1-ASSOCIATED RING DOMAIN PROTEIN 1"/>
    <property type="match status" value="1"/>
</dbReference>
<accession>A0A2J7ZG06</accession>
<dbReference type="SMART" id="SM00248">
    <property type="entry name" value="ANK"/>
    <property type="match status" value="2"/>
</dbReference>
<evidence type="ECO:0000256" key="2">
    <source>
        <dbReference type="ARBA" id="ARBA00023043"/>
    </source>
</evidence>
<feature type="region of interest" description="Disordered" evidence="4">
    <location>
        <begin position="141"/>
        <end position="272"/>
    </location>
</feature>
<dbReference type="SUPFAM" id="SSF48403">
    <property type="entry name" value="Ankyrin repeat"/>
    <property type="match status" value="1"/>
</dbReference>
<dbReference type="PROSITE" id="PS50088">
    <property type="entry name" value="ANK_REPEAT"/>
    <property type="match status" value="1"/>
</dbReference>
<dbReference type="GO" id="GO:0085020">
    <property type="term" value="P:protein K6-linked ubiquitination"/>
    <property type="evidence" value="ECO:0007669"/>
    <property type="project" value="TreeGrafter"/>
</dbReference>
<keyword evidence="1" id="KW-0677">Repeat</keyword>
<evidence type="ECO:0000256" key="4">
    <source>
        <dbReference type="SAM" id="MobiDB-lite"/>
    </source>
</evidence>
<evidence type="ECO:0000256" key="1">
    <source>
        <dbReference type="ARBA" id="ARBA00022737"/>
    </source>
</evidence>
<reference evidence="5 6" key="1">
    <citation type="journal article" date="2017" name="Mol. Biol. Evol.">
        <title>The 4-celled Tetrabaena socialis nuclear genome reveals the essential components for genetic control of cell number at the origin of multicellularity in the volvocine lineage.</title>
        <authorList>
            <person name="Featherston J."/>
            <person name="Arakaki Y."/>
            <person name="Hanschen E.R."/>
            <person name="Ferris P.J."/>
            <person name="Michod R.E."/>
            <person name="Olson B.J.S.C."/>
            <person name="Nozaki H."/>
            <person name="Durand P.M."/>
        </authorList>
    </citation>
    <scope>NUCLEOTIDE SEQUENCE [LARGE SCALE GENOMIC DNA]</scope>
    <source>
        <strain evidence="5 6">NIES-571</strain>
    </source>
</reference>
<gene>
    <name evidence="5" type="ORF">TSOC_015030</name>
</gene>
<dbReference type="Pfam" id="PF12796">
    <property type="entry name" value="Ank_2"/>
    <property type="match status" value="1"/>
</dbReference>
<dbReference type="EMBL" id="PGGS01003713">
    <property type="protein sequence ID" value="PNG99196.1"/>
    <property type="molecule type" value="Genomic_DNA"/>
</dbReference>
<comment type="caution">
    <text evidence="5">The sequence shown here is derived from an EMBL/GenBank/DDBJ whole genome shotgun (WGS) entry which is preliminary data.</text>
</comment>
<dbReference type="AlphaFoldDB" id="A0A2J7ZG06"/>
<keyword evidence="2 3" id="KW-0040">ANK repeat</keyword>
<dbReference type="PROSITE" id="PS50297">
    <property type="entry name" value="ANK_REP_REGION"/>
    <property type="match status" value="1"/>
</dbReference>
<organism evidence="5 6">
    <name type="scientific">Tetrabaena socialis</name>
    <dbReference type="NCBI Taxonomy" id="47790"/>
    <lineage>
        <taxon>Eukaryota</taxon>
        <taxon>Viridiplantae</taxon>
        <taxon>Chlorophyta</taxon>
        <taxon>core chlorophytes</taxon>
        <taxon>Chlorophyceae</taxon>
        <taxon>CS clade</taxon>
        <taxon>Chlamydomonadales</taxon>
        <taxon>Tetrabaenaceae</taxon>
        <taxon>Tetrabaena</taxon>
    </lineage>
</organism>
<dbReference type="InterPro" id="IPR002110">
    <property type="entry name" value="Ankyrin_rpt"/>
</dbReference>